<protein>
    <submittedName>
        <fullName evidence="3">Uncharacterized protein</fullName>
    </submittedName>
</protein>
<sequence>MVINSLLILPLAISVAATFPTRLIYQSTSGLIFKNIAVRPSSKILITSTTSPTLHTLDATSTNATLDEVYTFHVTSLAGIAEYQPDIYAVVALNVNITAFCAVPGTPVAVWHVDLTADTPAVTQVAVISDPQSILNGLSAVPGNPDVVLAADPVVGAVYEITMSTVIYRAGVDLKSKGRRTGGSGMSERRRAGGSGTYTKRNHNTTGG</sequence>
<keyword evidence="2" id="KW-0732">Signal</keyword>
<organism evidence="3 4">
    <name type="scientific">Mycena maculata</name>
    <dbReference type="NCBI Taxonomy" id="230809"/>
    <lineage>
        <taxon>Eukaryota</taxon>
        <taxon>Fungi</taxon>
        <taxon>Dikarya</taxon>
        <taxon>Basidiomycota</taxon>
        <taxon>Agaricomycotina</taxon>
        <taxon>Agaricomycetes</taxon>
        <taxon>Agaricomycetidae</taxon>
        <taxon>Agaricales</taxon>
        <taxon>Marasmiineae</taxon>
        <taxon>Mycenaceae</taxon>
        <taxon>Mycena</taxon>
    </lineage>
</organism>
<reference evidence="3" key="1">
    <citation type="submission" date="2023-03" db="EMBL/GenBank/DDBJ databases">
        <title>Massive genome expansion in bonnet fungi (Mycena s.s.) driven by repeated elements and novel gene families across ecological guilds.</title>
        <authorList>
            <consortium name="Lawrence Berkeley National Laboratory"/>
            <person name="Harder C.B."/>
            <person name="Miyauchi S."/>
            <person name="Viragh M."/>
            <person name="Kuo A."/>
            <person name="Thoen E."/>
            <person name="Andreopoulos B."/>
            <person name="Lu D."/>
            <person name="Skrede I."/>
            <person name="Drula E."/>
            <person name="Henrissat B."/>
            <person name="Morin E."/>
            <person name="Kohler A."/>
            <person name="Barry K."/>
            <person name="LaButti K."/>
            <person name="Morin E."/>
            <person name="Salamov A."/>
            <person name="Lipzen A."/>
            <person name="Mereny Z."/>
            <person name="Hegedus B."/>
            <person name="Baldrian P."/>
            <person name="Stursova M."/>
            <person name="Weitz H."/>
            <person name="Taylor A."/>
            <person name="Grigoriev I.V."/>
            <person name="Nagy L.G."/>
            <person name="Martin F."/>
            <person name="Kauserud H."/>
        </authorList>
    </citation>
    <scope>NUCLEOTIDE SEQUENCE</scope>
    <source>
        <strain evidence="3">CBHHK188m</strain>
    </source>
</reference>
<dbReference type="PANTHER" id="PTHR42060:SF1">
    <property type="entry name" value="NHL REPEAT-CONTAINING PROTEIN"/>
    <property type="match status" value="1"/>
</dbReference>
<dbReference type="EMBL" id="JARJLG010000027">
    <property type="protein sequence ID" value="KAJ7768654.1"/>
    <property type="molecule type" value="Genomic_DNA"/>
</dbReference>
<dbReference type="Gene3D" id="2.120.10.30">
    <property type="entry name" value="TolB, C-terminal domain"/>
    <property type="match status" value="1"/>
</dbReference>
<dbReference type="PANTHER" id="PTHR42060">
    <property type="entry name" value="NHL REPEAT-CONTAINING PROTEIN-RELATED"/>
    <property type="match status" value="1"/>
</dbReference>
<dbReference type="AlphaFoldDB" id="A0AAD7NN65"/>
<dbReference type="InterPro" id="IPR052998">
    <property type="entry name" value="Hetero-Diels-Alderase-like"/>
</dbReference>
<evidence type="ECO:0000256" key="1">
    <source>
        <dbReference type="SAM" id="MobiDB-lite"/>
    </source>
</evidence>
<evidence type="ECO:0000313" key="4">
    <source>
        <dbReference type="Proteomes" id="UP001215280"/>
    </source>
</evidence>
<feature type="region of interest" description="Disordered" evidence="1">
    <location>
        <begin position="177"/>
        <end position="208"/>
    </location>
</feature>
<evidence type="ECO:0000256" key="2">
    <source>
        <dbReference type="SAM" id="SignalP"/>
    </source>
</evidence>
<comment type="caution">
    <text evidence="3">The sequence shown here is derived from an EMBL/GenBank/DDBJ whole genome shotgun (WGS) entry which is preliminary data.</text>
</comment>
<feature type="signal peptide" evidence="2">
    <location>
        <begin position="1"/>
        <end position="18"/>
    </location>
</feature>
<feature type="chain" id="PRO_5042071781" evidence="2">
    <location>
        <begin position="19"/>
        <end position="208"/>
    </location>
</feature>
<proteinExistence type="predicted"/>
<evidence type="ECO:0000313" key="3">
    <source>
        <dbReference type="EMBL" id="KAJ7768654.1"/>
    </source>
</evidence>
<name>A0AAD7NN65_9AGAR</name>
<dbReference type="InterPro" id="IPR011042">
    <property type="entry name" value="6-blade_b-propeller_TolB-like"/>
</dbReference>
<accession>A0AAD7NN65</accession>
<keyword evidence="4" id="KW-1185">Reference proteome</keyword>
<dbReference type="Proteomes" id="UP001215280">
    <property type="component" value="Unassembled WGS sequence"/>
</dbReference>
<gene>
    <name evidence="3" type="ORF">DFH07DRAFT_954548</name>
</gene>